<dbReference type="AlphaFoldDB" id="A0A7V7VWZ9"/>
<dbReference type="GO" id="GO:1901135">
    <property type="term" value="P:carbohydrate derivative metabolic process"/>
    <property type="evidence" value="ECO:0007669"/>
    <property type="project" value="InterPro"/>
</dbReference>
<dbReference type="PANTHER" id="PTHR30514:SF18">
    <property type="entry name" value="RPIR-FAMILY TRANSCRIPTIONAL REGULATOR"/>
    <property type="match status" value="1"/>
</dbReference>
<dbReference type="InterPro" id="IPR000281">
    <property type="entry name" value="HTH_RpiR"/>
</dbReference>
<protein>
    <submittedName>
        <fullName evidence="2">MurR/RpiR family transcriptional regulator</fullName>
    </submittedName>
</protein>
<dbReference type="InterPro" id="IPR009057">
    <property type="entry name" value="Homeodomain-like_sf"/>
</dbReference>
<dbReference type="Gene3D" id="3.40.50.10490">
    <property type="entry name" value="Glucose-6-phosphate isomerase like protein, domain 1"/>
    <property type="match status" value="1"/>
</dbReference>
<dbReference type="InterPro" id="IPR046348">
    <property type="entry name" value="SIS_dom_sf"/>
</dbReference>
<sequence length="309" mass="34558">MTKKVREKKPTDTEKKVDVEALLRTFIASATPSEHSVASYMLDNIQMLSFETGGSIAKAVNVSEMTVSRVVKGLGFESLRNLKKALRTSVEEKDGEFDDYMLRFKVHDKRQQALQESLKLELDAISKAYSLATTELWDEATSALVKTRTVYVVGFQAIKGLAMDFASRLLWTRPNVIFVESASGSFGEIIAADPKQSIVVMVDAADYATRGIKLAQRIKDMEMPLVIVTDKFSHWAFPYTDYVFEAHSAVKTYWDSTAAINVVLNLMIDAIAVKLGPKALQHYEKIREMAAELGDFVKGPTLRDKIDEI</sequence>
<dbReference type="GO" id="GO:0097367">
    <property type="term" value="F:carbohydrate derivative binding"/>
    <property type="evidence" value="ECO:0007669"/>
    <property type="project" value="InterPro"/>
</dbReference>
<dbReference type="RefSeq" id="WP_151645356.1">
    <property type="nucleotide sequence ID" value="NZ_WBVY01000002.1"/>
</dbReference>
<dbReference type="GO" id="GO:0003677">
    <property type="term" value="F:DNA binding"/>
    <property type="evidence" value="ECO:0007669"/>
    <property type="project" value="InterPro"/>
</dbReference>
<dbReference type="GO" id="GO:0003700">
    <property type="term" value="F:DNA-binding transcription factor activity"/>
    <property type="evidence" value="ECO:0007669"/>
    <property type="project" value="InterPro"/>
</dbReference>
<reference evidence="2 3" key="1">
    <citation type="submission" date="2019-09" db="EMBL/GenBank/DDBJ databases">
        <title>Taxonomic organization of the family Brucellaceae based on a phylogenomic approach.</title>
        <authorList>
            <person name="Leclercq S."/>
            <person name="Cloeckaert A."/>
            <person name="Zygmunt M.S."/>
        </authorList>
    </citation>
    <scope>NUCLEOTIDE SEQUENCE [LARGE SCALE GENOMIC DNA]</scope>
    <source>
        <strain evidence="2 3">TA93</strain>
    </source>
</reference>
<proteinExistence type="predicted"/>
<evidence type="ECO:0000313" key="2">
    <source>
        <dbReference type="EMBL" id="KAB2658516.1"/>
    </source>
</evidence>
<evidence type="ECO:0000313" key="3">
    <source>
        <dbReference type="Proteomes" id="UP000460650"/>
    </source>
</evidence>
<gene>
    <name evidence="2" type="ORF">F9K94_09105</name>
</gene>
<dbReference type="Gene3D" id="1.10.10.10">
    <property type="entry name" value="Winged helix-like DNA-binding domain superfamily/Winged helix DNA-binding domain"/>
    <property type="match status" value="1"/>
</dbReference>
<accession>A0A7V7VWZ9</accession>
<dbReference type="InterPro" id="IPR036388">
    <property type="entry name" value="WH-like_DNA-bd_sf"/>
</dbReference>
<dbReference type="EMBL" id="WBVY01000002">
    <property type="protein sequence ID" value="KAB2658516.1"/>
    <property type="molecule type" value="Genomic_DNA"/>
</dbReference>
<dbReference type="SUPFAM" id="SSF46689">
    <property type="entry name" value="Homeodomain-like"/>
    <property type="match status" value="1"/>
</dbReference>
<dbReference type="Pfam" id="PF01418">
    <property type="entry name" value="HTH_6"/>
    <property type="match status" value="1"/>
</dbReference>
<evidence type="ECO:0000259" key="1">
    <source>
        <dbReference type="PROSITE" id="PS51071"/>
    </source>
</evidence>
<dbReference type="InterPro" id="IPR047640">
    <property type="entry name" value="RpiR-like"/>
</dbReference>
<organism evidence="2 3">
    <name type="scientific">Brucella tritici</name>
    <dbReference type="NCBI Taxonomy" id="94626"/>
    <lineage>
        <taxon>Bacteria</taxon>
        <taxon>Pseudomonadati</taxon>
        <taxon>Pseudomonadota</taxon>
        <taxon>Alphaproteobacteria</taxon>
        <taxon>Hyphomicrobiales</taxon>
        <taxon>Brucellaceae</taxon>
        <taxon>Brucella/Ochrobactrum group</taxon>
        <taxon>Brucella</taxon>
    </lineage>
</organism>
<dbReference type="PROSITE" id="PS51071">
    <property type="entry name" value="HTH_RPIR"/>
    <property type="match status" value="1"/>
</dbReference>
<comment type="caution">
    <text evidence="2">The sequence shown here is derived from an EMBL/GenBank/DDBJ whole genome shotgun (WGS) entry which is preliminary data.</text>
</comment>
<dbReference type="PANTHER" id="PTHR30514">
    <property type="entry name" value="GLUCOKINASE"/>
    <property type="match status" value="1"/>
</dbReference>
<dbReference type="SUPFAM" id="SSF53697">
    <property type="entry name" value="SIS domain"/>
    <property type="match status" value="1"/>
</dbReference>
<name>A0A7V7VWZ9_9HYPH</name>
<dbReference type="Proteomes" id="UP000460650">
    <property type="component" value="Unassembled WGS sequence"/>
</dbReference>
<feature type="domain" description="HTH rpiR-type" evidence="1">
    <location>
        <begin position="17"/>
        <end position="93"/>
    </location>
</feature>